<name>A0AAD7V7N8_9FUNG</name>
<protein>
    <submittedName>
        <fullName evidence="11">Transcriptional regulator NRG1</fullName>
    </submittedName>
</protein>
<dbReference type="GO" id="GO:0060258">
    <property type="term" value="P:negative regulation of filamentous growth"/>
    <property type="evidence" value="ECO:0007669"/>
    <property type="project" value="UniProtKB-ARBA"/>
</dbReference>
<gene>
    <name evidence="11" type="ORF">O0I10_003191</name>
</gene>
<evidence type="ECO:0000256" key="4">
    <source>
        <dbReference type="ARBA" id="ARBA00022737"/>
    </source>
</evidence>
<dbReference type="Gene3D" id="3.30.160.60">
    <property type="entry name" value="Classic Zinc Finger"/>
    <property type="match status" value="2"/>
</dbReference>
<keyword evidence="2" id="KW-0678">Repressor</keyword>
<sequence>MQRSDSPLSVKDANGRQISLLNNNSSSNNNAIVNNARSRQSMSRRKYHCTAPGCDKSFTTSGHLARHNRIHTGEKNFHCLYPGCPSRFSRQDNMMQHYRTHLSPRSRRNNQLMRSRQRTITPPPHPMAHHQHGSPYEIKRRTPTYENVPSAAAVNSYYYTSPLNSPSEELSTPVLPQLQQPHYHHRCHSTPEGATNNIKLPPLEPSPPAALMTSPSSTSSSFLCPTPPLSPPASAKSSILLPPVRSLDRFPLPTSTTTTYHHHHQFVSIVS</sequence>
<dbReference type="FunFam" id="3.30.160.60:FF:001382">
    <property type="entry name" value="Transcriptional repressor"/>
    <property type="match status" value="1"/>
</dbReference>
<accession>A0AAD7V7N8</accession>
<dbReference type="GO" id="GO:0031519">
    <property type="term" value="C:PcG protein complex"/>
    <property type="evidence" value="ECO:0007669"/>
    <property type="project" value="TreeGrafter"/>
</dbReference>
<organism evidence="11 12">
    <name type="scientific">Lichtheimia ornata</name>
    <dbReference type="NCBI Taxonomy" id="688661"/>
    <lineage>
        <taxon>Eukaryota</taxon>
        <taxon>Fungi</taxon>
        <taxon>Fungi incertae sedis</taxon>
        <taxon>Mucoromycota</taxon>
        <taxon>Mucoromycotina</taxon>
        <taxon>Mucoromycetes</taxon>
        <taxon>Mucorales</taxon>
        <taxon>Lichtheimiaceae</taxon>
        <taxon>Lichtheimia</taxon>
    </lineage>
</organism>
<dbReference type="InterPro" id="IPR013087">
    <property type="entry name" value="Znf_C2H2_type"/>
</dbReference>
<keyword evidence="4" id="KW-0677">Repeat</keyword>
<comment type="caution">
    <text evidence="11">The sequence shown here is derived from an EMBL/GenBank/DDBJ whole genome shotgun (WGS) entry which is preliminary data.</text>
</comment>
<feature type="domain" description="C2H2-type" evidence="10">
    <location>
        <begin position="47"/>
        <end position="76"/>
    </location>
</feature>
<dbReference type="EMBL" id="JARTCD010000010">
    <property type="protein sequence ID" value="KAJ8660969.1"/>
    <property type="molecule type" value="Genomic_DNA"/>
</dbReference>
<evidence type="ECO:0000256" key="6">
    <source>
        <dbReference type="ARBA" id="ARBA00022833"/>
    </source>
</evidence>
<dbReference type="InterPro" id="IPR036236">
    <property type="entry name" value="Znf_C2H2_sf"/>
</dbReference>
<evidence type="ECO:0000256" key="8">
    <source>
        <dbReference type="PROSITE-ProRule" id="PRU00042"/>
    </source>
</evidence>
<dbReference type="GeneID" id="83210604"/>
<dbReference type="SUPFAM" id="SSF57667">
    <property type="entry name" value="beta-beta-alpha zinc fingers"/>
    <property type="match status" value="1"/>
</dbReference>
<keyword evidence="6" id="KW-0862">Zinc</keyword>
<evidence type="ECO:0000256" key="7">
    <source>
        <dbReference type="ARBA" id="ARBA00023242"/>
    </source>
</evidence>
<dbReference type="PROSITE" id="PS50157">
    <property type="entry name" value="ZINC_FINGER_C2H2_2"/>
    <property type="match status" value="2"/>
</dbReference>
<dbReference type="SMART" id="SM00355">
    <property type="entry name" value="ZnF_C2H2"/>
    <property type="match status" value="2"/>
</dbReference>
<dbReference type="PANTHER" id="PTHR14003:SF19">
    <property type="entry name" value="YY2 TRANSCRIPTION FACTOR"/>
    <property type="match status" value="1"/>
</dbReference>
<dbReference type="GO" id="GO:0000981">
    <property type="term" value="F:DNA-binding transcription factor activity, RNA polymerase II-specific"/>
    <property type="evidence" value="ECO:0007669"/>
    <property type="project" value="TreeGrafter"/>
</dbReference>
<dbReference type="Pfam" id="PF00096">
    <property type="entry name" value="zf-C2H2"/>
    <property type="match status" value="1"/>
</dbReference>
<keyword evidence="3" id="KW-0479">Metal-binding</keyword>
<dbReference type="GO" id="GO:0000785">
    <property type="term" value="C:chromatin"/>
    <property type="evidence" value="ECO:0007669"/>
    <property type="project" value="TreeGrafter"/>
</dbReference>
<evidence type="ECO:0000256" key="9">
    <source>
        <dbReference type="SAM" id="MobiDB-lite"/>
    </source>
</evidence>
<feature type="domain" description="C2H2-type" evidence="10">
    <location>
        <begin position="77"/>
        <end position="106"/>
    </location>
</feature>
<evidence type="ECO:0000256" key="5">
    <source>
        <dbReference type="ARBA" id="ARBA00022771"/>
    </source>
</evidence>
<dbReference type="GO" id="GO:0005667">
    <property type="term" value="C:transcription regulator complex"/>
    <property type="evidence" value="ECO:0007669"/>
    <property type="project" value="TreeGrafter"/>
</dbReference>
<feature type="compositionally biased region" description="Low complexity" evidence="9">
    <location>
        <begin position="209"/>
        <end position="224"/>
    </location>
</feature>
<dbReference type="Proteomes" id="UP001234581">
    <property type="component" value="Unassembled WGS sequence"/>
</dbReference>
<keyword evidence="12" id="KW-1185">Reference proteome</keyword>
<dbReference type="PANTHER" id="PTHR14003">
    <property type="entry name" value="TRANSCRIPTIONAL REPRESSOR PROTEIN YY"/>
    <property type="match status" value="1"/>
</dbReference>
<evidence type="ECO:0000256" key="3">
    <source>
        <dbReference type="ARBA" id="ARBA00022723"/>
    </source>
</evidence>
<feature type="region of interest" description="Disordered" evidence="9">
    <location>
        <begin position="202"/>
        <end position="225"/>
    </location>
</feature>
<evidence type="ECO:0000259" key="10">
    <source>
        <dbReference type="PROSITE" id="PS50157"/>
    </source>
</evidence>
<evidence type="ECO:0000256" key="2">
    <source>
        <dbReference type="ARBA" id="ARBA00022491"/>
    </source>
</evidence>
<keyword evidence="7" id="KW-0539">Nucleus</keyword>
<dbReference type="GO" id="GO:0000978">
    <property type="term" value="F:RNA polymerase II cis-regulatory region sequence-specific DNA binding"/>
    <property type="evidence" value="ECO:0007669"/>
    <property type="project" value="TreeGrafter"/>
</dbReference>
<keyword evidence="5 8" id="KW-0863">Zinc-finger</keyword>
<evidence type="ECO:0000313" key="12">
    <source>
        <dbReference type="Proteomes" id="UP001234581"/>
    </source>
</evidence>
<comment type="subcellular location">
    <subcellularLocation>
        <location evidence="1">Nucleus</location>
    </subcellularLocation>
</comment>
<reference evidence="11 12" key="1">
    <citation type="submission" date="2023-03" db="EMBL/GenBank/DDBJ databases">
        <title>Genome sequence of Lichtheimia ornata CBS 291.66.</title>
        <authorList>
            <person name="Mohabir J.T."/>
            <person name="Shea T.P."/>
            <person name="Kurbessoian T."/>
            <person name="Berby B."/>
            <person name="Fontaine J."/>
            <person name="Livny J."/>
            <person name="Gnirke A."/>
            <person name="Stajich J.E."/>
            <person name="Cuomo C.A."/>
        </authorList>
    </citation>
    <scope>NUCLEOTIDE SEQUENCE [LARGE SCALE GENOMIC DNA]</scope>
    <source>
        <strain evidence="11">CBS 291.66</strain>
    </source>
</reference>
<dbReference type="AlphaFoldDB" id="A0AAD7V7N8"/>
<dbReference type="PROSITE" id="PS00028">
    <property type="entry name" value="ZINC_FINGER_C2H2_1"/>
    <property type="match status" value="2"/>
</dbReference>
<evidence type="ECO:0000313" key="11">
    <source>
        <dbReference type="EMBL" id="KAJ8660969.1"/>
    </source>
</evidence>
<dbReference type="GO" id="GO:0008270">
    <property type="term" value="F:zinc ion binding"/>
    <property type="evidence" value="ECO:0007669"/>
    <property type="project" value="UniProtKB-KW"/>
</dbReference>
<evidence type="ECO:0000256" key="1">
    <source>
        <dbReference type="ARBA" id="ARBA00004123"/>
    </source>
</evidence>
<dbReference type="GO" id="GO:0000122">
    <property type="term" value="P:negative regulation of transcription by RNA polymerase II"/>
    <property type="evidence" value="ECO:0007669"/>
    <property type="project" value="UniProtKB-ARBA"/>
</dbReference>
<dbReference type="RefSeq" id="XP_058345882.1">
    <property type="nucleotide sequence ID" value="XM_058483263.1"/>
</dbReference>
<proteinExistence type="predicted"/>